<dbReference type="PANTHER" id="PTHR35329:SF1">
    <property type="entry name" value="CHITIN SYNTHASE EXPORT CHAPERONE"/>
    <property type="match status" value="1"/>
</dbReference>
<feature type="transmembrane region" description="Helical" evidence="1">
    <location>
        <begin position="75"/>
        <end position="92"/>
    </location>
</feature>
<reference evidence="2 3" key="1">
    <citation type="journal article" date="2010" name="Nat. Commun.">
        <title>The complete sequence of the smallest known nuclear genome from the microsporidian Encephalitozoon intestinalis.</title>
        <authorList>
            <person name="Corradi N."/>
            <person name="Pombert J.-F."/>
            <person name="Farinelli L."/>
            <person name="Didier E.S."/>
            <person name="Keeling P.J."/>
        </authorList>
    </citation>
    <scope>NUCLEOTIDE SEQUENCE [LARGE SCALE GENOMIC DNA]</scope>
    <source>
        <strain evidence="2 3">ATCC 50506</strain>
    </source>
</reference>
<feature type="transmembrane region" description="Helical" evidence="1">
    <location>
        <begin position="238"/>
        <end position="256"/>
    </location>
</feature>
<dbReference type="OrthoDB" id="2189463at2759"/>
<dbReference type="GO" id="GO:0005789">
    <property type="term" value="C:endoplasmic reticulum membrane"/>
    <property type="evidence" value="ECO:0007669"/>
    <property type="project" value="TreeGrafter"/>
</dbReference>
<feature type="transmembrane region" description="Helical" evidence="1">
    <location>
        <begin position="38"/>
        <end position="54"/>
    </location>
</feature>
<keyword evidence="3" id="KW-1185">Reference proteome</keyword>
<dbReference type="KEGG" id="ein:Eint_030140"/>
<dbReference type="GO" id="GO:0051082">
    <property type="term" value="F:unfolded protein binding"/>
    <property type="evidence" value="ECO:0007669"/>
    <property type="project" value="TreeGrafter"/>
</dbReference>
<feature type="transmembrane region" description="Helical" evidence="1">
    <location>
        <begin position="168"/>
        <end position="187"/>
    </location>
</feature>
<keyword evidence="1" id="KW-1133">Transmembrane helix</keyword>
<evidence type="ECO:0000313" key="2">
    <source>
        <dbReference type="EMBL" id="ADM11160.1"/>
    </source>
</evidence>
<evidence type="ECO:0000313" key="3">
    <source>
        <dbReference type="Proteomes" id="UP000002313"/>
    </source>
</evidence>
<sequence length="270" mass="30597">MHPIDRVCSEASFPMCEHLSSEICKSTSRGFLFFKTKVSSPTTVILLIIALLSATRMIRHVKALCSSVGRKEMLVFFYLYLGSAALEAVLVGSKEFISKHTHLFLTSIQLSLYTSAFFSLFVGSITVDMFTRIFGLGATTLLKISTGIYSVGIGTVIFTGLSTSSKELTSVPFFVLNPLFFFLYMIFQVKRLRKTDGEVWAYGTLIISTACFLIANTFSFLGSRVIGLMTDRYFDNLFFYHFFILCTFIMVHKYWLSVYNYEVESLRLEV</sequence>
<gene>
    <name evidence="2" type="ORF">Eint_030140</name>
</gene>
<dbReference type="GeneID" id="9698902"/>
<dbReference type="AlphaFoldDB" id="E0S625"/>
<reference evidence="2 3" key="2">
    <citation type="journal article" date="2012" name="Proc. Natl. Acad. Sci. U.S.A.">
        <title>Gain and loss of multiple functionally related, horizontally transferred genes in the reduced genomes of two microsporidian parasites.</title>
        <authorList>
            <person name="Pombert J.-F."/>
            <person name="Selman M."/>
            <person name="Burki F."/>
            <person name="Bardell F.T."/>
            <person name="Farinelli L."/>
            <person name="Solter L.F."/>
            <person name="Whitman D.W."/>
            <person name="Weiss L.M."/>
            <person name="Corradi N."/>
            <person name="Keeling P.J."/>
        </authorList>
    </citation>
    <scope>NUCLEOTIDE SEQUENCE [LARGE SCALE GENOMIC DNA]</scope>
    <source>
        <strain evidence="2 3">ATCC 50506</strain>
    </source>
</reference>
<dbReference type="Proteomes" id="UP000002313">
    <property type="component" value="Chromosome III"/>
</dbReference>
<dbReference type="PANTHER" id="PTHR35329">
    <property type="entry name" value="CHITIN SYNTHASE EXPORT CHAPERONE"/>
    <property type="match status" value="1"/>
</dbReference>
<proteinExistence type="predicted"/>
<feature type="transmembrane region" description="Helical" evidence="1">
    <location>
        <begin position="141"/>
        <end position="162"/>
    </location>
</feature>
<feature type="transmembrane region" description="Helical" evidence="1">
    <location>
        <begin position="199"/>
        <end position="218"/>
    </location>
</feature>
<evidence type="ECO:0000256" key="1">
    <source>
        <dbReference type="SAM" id="Phobius"/>
    </source>
</evidence>
<dbReference type="VEuPathDB" id="MicrosporidiaDB:Eint_030140"/>
<organism evidence="2 3">
    <name type="scientific">Encephalitozoon intestinalis (strain ATCC 50506)</name>
    <name type="common">Microsporidian parasite</name>
    <name type="synonym">Septata intestinalis</name>
    <dbReference type="NCBI Taxonomy" id="876142"/>
    <lineage>
        <taxon>Eukaryota</taxon>
        <taxon>Fungi</taxon>
        <taxon>Fungi incertae sedis</taxon>
        <taxon>Microsporidia</taxon>
        <taxon>Unikaryonidae</taxon>
        <taxon>Encephalitozoon</taxon>
    </lineage>
</organism>
<keyword evidence="1" id="KW-0472">Membrane</keyword>
<dbReference type="GO" id="GO:0006457">
    <property type="term" value="P:protein folding"/>
    <property type="evidence" value="ECO:0007669"/>
    <property type="project" value="TreeGrafter"/>
</dbReference>
<name>E0S625_ENCIT</name>
<feature type="transmembrane region" description="Helical" evidence="1">
    <location>
        <begin position="112"/>
        <end position="134"/>
    </location>
</feature>
<keyword evidence="1" id="KW-0812">Transmembrane</keyword>
<dbReference type="EMBL" id="CP001944">
    <property type="protein sequence ID" value="ADM11160.1"/>
    <property type="molecule type" value="Genomic_DNA"/>
</dbReference>
<dbReference type="Pfam" id="PF12271">
    <property type="entry name" value="Chs7"/>
    <property type="match status" value="1"/>
</dbReference>
<dbReference type="HOGENOM" id="CLU_090086_0_0_1"/>
<protein>
    <submittedName>
        <fullName evidence="2">Glucose/Na cotransporter-like protein</fullName>
    </submittedName>
</protein>
<dbReference type="RefSeq" id="XP_003072520.1">
    <property type="nucleotide sequence ID" value="XM_003072474.1"/>
</dbReference>
<accession>E0S625</accession>
<dbReference type="InterPro" id="IPR022057">
    <property type="entry name" value="Chs7"/>
</dbReference>